<dbReference type="AlphaFoldDB" id="A0A1W2G8R6"/>
<dbReference type="SUPFAM" id="SSF49299">
    <property type="entry name" value="PKD domain"/>
    <property type="match status" value="1"/>
</dbReference>
<dbReference type="OrthoDB" id="1488789at2"/>
<dbReference type="InterPro" id="IPR022409">
    <property type="entry name" value="PKD/Chitinase_dom"/>
</dbReference>
<dbReference type="SMART" id="SM00089">
    <property type="entry name" value="PKD"/>
    <property type="match status" value="1"/>
</dbReference>
<evidence type="ECO:0000259" key="1">
    <source>
        <dbReference type="PROSITE" id="PS50093"/>
    </source>
</evidence>
<name>A0A1W2G8R6_REIFA</name>
<dbReference type="EMBL" id="FWYF01000001">
    <property type="protein sequence ID" value="SMD32832.1"/>
    <property type="molecule type" value="Genomic_DNA"/>
</dbReference>
<feature type="domain" description="PKD" evidence="1">
    <location>
        <begin position="67"/>
        <end position="119"/>
    </location>
</feature>
<reference evidence="2 3" key="1">
    <citation type="submission" date="2017-04" db="EMBL/GenBank/DDBJ databases">
        <authorList>
            <person name="Afonso C.L."/>
            <person name="Miller P.J."/>
            <person name="Scott M.A."/>
            <person name="Spackman E."/>
            <person name="Goraichik I."/>
            <person name="Dimitrov K.M."/>
            <person name="Suarez D.L."/>
            <person name="Swayne D.E."/>
        </authorList>
    </citation>
    <scope>NUCLEOTIDE SEQUENCE [LARGE SCALE GENOMIC DNA]</scope>
    <source>
        <strain evidence="2 3">DSM 26133</strain>
    </source>
</reference>
<keyword evidence="3" id="KW-1185">Reference proteome</keyword>
<evidence type="ECO:0000313" key="2">
    <source>
        <dbReference type="EMBL" id="SMD32832.1"/>
    </source>
</evidence>
<organism evidence="2 3">
    <name type="scientific">Reichenbachiella faecimaris</name>
    <dbReference type="NCBI Taxonomy" id="692418"/>
    <lineage>
        <taxon>Bacteria</taxon>
        <taxon>Pseudomonadati</taxon>
        <taxon>Bacteroidota</taxon>
        <taxon>Cytophagia</taxon>
        <taxon>Cytophagales</taxon>
        <taxon>Reichenbachiellaceae</taxon>
        <taxon>Reichenbachiella</taxon>
    </lineage>
</organism>
<accession>A0A1W2G8R6</accession>
<dbReference type="InterPro" id="IPR035986">
    <property type="entry name" value="PKD_dom_sf"/>
</dbReference>
<dbReference type="CDD" id="cd00146">
    <property type="entry name" value="PKD"/>
    <property type="match status" value="1"/>
</dbReference>
<proteinExistence type="predicted"/>
<dbReference type="STRING" id="692418.SAMN04488029_1189"/>
<dbReference type="Proteomes" id="UP000192472">
    <property type="component" value="Unassembled WGS sequence"/>
</dbReference>
<gene>
    <name evidence="2" type="ORF">SAMN04488029_1189</name>
</gene>
<dbReference type="PROSITE" id="PS50093">
    <property type="entry name" value="PKD"/>
    <property type="match status" value="1"/>
</dbReference>
<dbReference type="Pfam" id="PF18911">
    <property type="entry name" value="PKD_4"/>
    <property type="match status" value="1"/>
</dbReference>
<protein>
    <submittedName>
        <fullName evidence="2">PKD domain-containing protein</fullName>
    </submittedName>
</protein>
<dbReference type="InterPro" id="IPR013783">
    <property type="entry name" value="Ig-like_fold"/>
</dbReference>
<dbReference type="Gene3D" id="2.60.40.10">
    <property type="entry name" value="Immunoglobulins"/>
    <property type="match status" value="1"/>
</dbReference>
<evidence type="ECO:0000313" key="3">
    <source>
        <dbReference type="Proteomes" id="UP000192472"/>
    </source>
</evidence>
<sequence length="329" mass="36142">MEKKYKQFKSSIMKKNSFVQATLLSATFCAIMLFSSCGDDSEETTPAPTADFTVTIDGKTVAFTNTSADAESYSWDFNDGNTSSEESPSHTYESNGTYLVELTATNKTGSETKSSVLEIININIDGDLSDWDDVIAIASIGTGSLTSVKIDNLSKDKLFVYIEGTADMTSFFDLYLDFDFDATGESDTTGYIASVYPKAVKVGCDVLFEGFFGNENARNELSGMFYGVFLADADVDFGARDEPTLDPNMIAFSDMQAVGSGFALEFSIDLSFLPDRITVNDEMQLFIDEWDNKADAPADWWAGGFSGHFPEQDNEESLPIRYEFKGVDN</sequence>
<dbReference type="InterPro" id="IPR000601">
    <property type="entry name" value="PKD_dom"/>
</dbReference>